<dbReference type="NCBIfam" id="TIGR00745">
    <property type="entry name" value="apbA_panE"/>
    <property type="match status" value="1"/>
</dbReference>
<evidence type="ECO:0000259" key="5">
    <source>
        <dbReference type="Pfam" id="PF02558"/>
    </source>
</evidence>
<dbReference type="Gene3D" id="1.10.1040.10">
    <property type="entry name" value="N-(1-d-carboxylethyl)-l-norvaline Dehydrogenase, domain 2"/>
    <property type="match status" value="1"/>
</dbReference>
<keyword evidence="8" id="KW-1185">Reference proteome</keyword>
<feature type="domain" description="Ketopantoate reductase N-terminal" evidence="5">
    <location>
        <begin position="6"/>
        <end position="152"/>
    </location>
</feature>
<protein>
    <recommendedName>
        <fullName evidence="4">2-dehydropantoate 2-reductase</fullName>
        <ecNumber evidence="4">1.1.1.169</ecNumber>
    </recommendedName>
    <alternativeName>
        <fullName evidence="4">Ketopantoate reductase</fullName>
    </alternativeName>
</protein>
<evidence type="ECO:0000256" key="2">
    <source>
        <dbReference type="ARBA" id="ARBA00022857"/>
    </source>
</evidence>
<keyword evidence="2 4" id="KW-0521">NADP</keyword>
<dbReference type="EC" id="1.1.1.169" evidence="4"/>
<dbReference type="InterPro" id="IPR003710">
    <property type="entry name" value="ApbA"/>
</dbReference>
<evidence type="ECO:0000259" key="6">
    <source>
        <dbReference type="Pfam" id="PF08546"/>
    </source>
</evidence>
<gene>
    <name evidence="7" type="ORF">CDES_05265</name>
</gene>
<name>A0A0M4CFF1_9CORY</name>
<dbReference type="InterPro" id="IPR013752">
    <property type="entry name" value="KPA_reductase"/>
</dbReference>
<dbReference type="PANTHER" id="PTHR21708">
    <property type="entry name" value="PROBABLE 2-DEHYDROPANTOATE 2-REDUCTASE"/>
    <property type="match status" value="1"/>
</dbReference>
<dbReference type="PANTHER" id="PTHR21708:SF26">
    <property type="entry name" value="2-DEHYDROPANTOATE 2-REDUCTASE"/>
    <property type="match status" value="1"/>
</dbReference>
<dbReference type="InterPro" id="IPR008927">
    <property type="entry name" value="6-PGluconate_DH-like_C_sf"/>
</dbReference>
<dbReference type="STRING" id="931089.CDES_05265"/>
<dbReference type="SUPFAM" id="SSF51735">
    <property type="entry name" value="NAD(P)-binding Rossmann-fold domains"/>
    <property type="match status" value="1"/>
</dbReference>
<dbReference type="SUPFAM" id="SSF48179">
    <property type="entry name" value="6-phosphogluconate dehydrogenase C-terminal domain-like"/>
    <property type="match status" value="1"/>
</dbReference>
<evidence type="ECO:0000313" key="7">
    <source>
        <dbReference type="EMBL" id="ALC05490.1"/>
    </source>
</evidence>
<dbReference type="Pfam" id="PF08546">
    <property type="entry name" value="ApbA_C"/>
    <property type="match status" value="1"/>
</dbReference>
<dbReference type="GO" id="GO:0005737">
    <property type="term" value="C:cytoplasm"/>
    <property type="evidence" value="ECO:0007669"/>
    <property type="project" value="TreeGrafter"/>
</dbReference>
<dbReference type="NCBIfam" id="NF005091">
    <property type="entry name" value="PRK06522.2-2"/>
    <property type="match status" value="1"/>
</dbReference>
<dbReference type="InterPro" id="IPR036291">
    <property type="entry name" value="NAD(P)-bd_dom_sf"/>
</dbReference>
<dbReference type="InterPro" id="IPR051402">
    <property type="entry name" value="KPR-Related"/>
</dbReference>
<comment type="pathway">
    <text evidence="4">Cofactor biosynthesis; (R)-pantothenate biosynthesis; (R)-pantoate from 3-methyl-2-oxobutanoate: step 2/2.</text>
</comment>
<dbReference type="Gene3D" id="3.40.50.720">
    <property type="entry name" value="NAD(P)-binding Rossmann-like Domain"/>
    <property type="match status" value="1"/>
</dbReference>
<keyword evidence="3 4" id="KW-0560">Oxidoreductase</keyword>
<proteinExistence type="inferred from homology"/>
<reference evidence="7 8" key="1">
    <citation type="submission" date="2014-08" db="EMBL/GenBank/DDBJ databases">
        <title>Complete genome sequence of Corynebacterium deserti GIMN1.010 (=DSM 45689), isolated from desert sand in western China.</title>
        <authorList>
            <person name="Ruckert C."/>
            <person name="Albersmeier A."/>
            <person name="Kalinowski J."/>
        </authorList>
    </citation>
    <scope>NUCLEOTIDE SEQUENCE [LARGE SCALE GENOMIC DNA]</scope>
    <source>
        <strain evidence="7 8">GIMN1.010</strain>
    </source>
</reference>
<comment type="function">
    <text evidence="4">Catalyzes the NADPH-dependent reduction of ketopantoate into pantoic acid.</text>
</comment>
<evidence type="ECO:0000313" key="8">
    <source>
        <dbReference type="Proteomes" id="UP000068067"/>
    </source>
</evidence>
<evidence type="ECO:0000256" key="3">
    <source>
        <dbReference type="ARBA" id="ARBA00023002"/>
    </source>
</evidence>
<dbReference type="EMBL" id="CP009220">
    <property type="protein sequence ID" value="ALC05490.1"/>
    <property type="molecule type" value="Genomic_DNA"/>
</dbReference>
<dbReference type="Pfam" id="PF02558">
    <property type="entry name" value="ApbA"/>
    <property type="match status" value="1"/>
</dbReference>
<evidence type="ECO:0000256" key="4">
    <source>
        <dbReference type="RuleBase" id="RU362068"/>
    </source>
</evidence>
<dbReference type="KEGG" id="cdx:CDES_05265"/>
<dbReference type="InterPro" id="IPR013332">
    <property type="entry name" value="KPR_N"/>
</dbReference>
<feature type="domain" description="Ketopantoate reductase C-terminal" evidence="6">
    <location>
        <begin position="176"/>
        <end position="292"/>
    </location>
</feature>
<dbReference type="UniPathway" id="UPA00028">
    <property type="reaction ID" value="UER00004"/>
</dbReference>
<dbReference type="GO" id="GO:0008677">
    <property type="term" value="F:2-dehydropantoate 2-reductase activity"/>
    <property type="evidence" value="ECO:0007669"/>
    <property type="project" value="UniProtKB-EC"/>
</dbReference>
<keyword evidence="4" id="KW-0566">Pantothenate biosynthesis</keyword>
<accession>A0A0M4CFF1</accession>
<comment type="catalytic activity">
    <reaction evidence="4">
        <text>(R)-pantoate + NADP(+) = 2-dehydropantoate + NADPH + H(+)</text>
        <dbReference type="Rhea" id="RHEA:16233"/>
        <dbReference type="ChEBI" id="CHEBI:11561"/>
        <dbReference type="ChEBI" id="CHEBI:15378"/>
        <dbReference type="ChEBI" id="CHEBI:15980"/>
        <dbReference type="ChEBI" id="CHEBI:57783"/>
        <dbReference type="ChEBI" id="CHEBI:58349"/>
        <dbReference type="EC" id="1.1.1.169"/>
    </reaction>
</comment>
<sequence>MGDMKIAIVGAGAVGGYFGALLQESGADVTMVARGRTLEILQHQGITVTDVRGTRTVRIPAVGHLSQLGHADVVLLATKALANGTDLAEILDGMPKEAIVAITQNSVEAADIVAEVVGADRVWPGVIRGFFVHDGPGEVSYKGGPLSYSFGDSGQLARDFAATLENAGIDGVLHPDILVDVWEKAMFVETFGALGAFVDKQLGALRTHFRASLEALMAEVAEVARANGVNLPSDSVERTMVFADNMPATATSSMQRDLAAGVDSELDAQTGAIVRAARKGGVKTPLHDLVFAGLTYKGEVGEV</sequence>
<organism evidence="7 8">
    <name type="scientific">Corynebacterium deserti GIMN1.010</name>
    <dbReference type="NCBI Taxonomy" id="931089"/>
    <lineage>
        <taxon>Bacteria</taxon>
        <taxon>Bacillati</taxon>
        <taxon>Actinomycetota</taxon>
        <taxon>Actinomycetes</taxon>
        <taxon>Mycobacteriales</taxon>
        <taxon>Corynebacteriaceae</taxon>
        <taxon>Corynebacterium</taxon>
    </lineage>
</organism>
<dbReference type="InterPro" id="IPR013328">
    <property type="entry name" value="6PGD_dom2"/>
</dbReference>
<evidence type="ECO:0000256" key="1">
    <source>
        <dbReference type="ARBA" id="ARBA00007870"/>
    </source>
</evidence>
<dbReference type="GO" id="GO:0015940">
    <property type="term" value="P:pantothenate biosynthetic process"/>
    <property type="evidence" value="ECO:0007669"/>
    <property type="project" value="UniProtKB-UniPathway"/>
</dbReference>
<dbReference type="Proteomes" id="UP000068067">
    <property type="component" value="Chromosome"/>
</dbReference>
<dbReference type="PATRIC" id="fig|931089.4.peg.1071"/>
<comment type="similarity">
    <text evidence="1 4">Belongs to the ketopantoate reductase family.</text>
</comment>
<dbReference type="AlphaFoldDB" id="A0A0M4CFF1"/>